<comment type="caution">
    <text evidence="3">The sequence shown here is derived from an EMBL/GenBank/DDBJ whole genome shotgun (WGS) entry which is preliminary data.</text>
</comment>
<comment type="similarity">
    <text evidence="1">Belongs to the CapA family.</text>
</comment>
<dbReference type="EMBL" id="VJZC01001071">
    <property type="protein sequence ID" value="MPY65021.1"/>
    <property type="molecule type" value="Genomic_DNA"/>
</dbReference>
<dbReference type="Pfam" id="PF09587">
    <property type="entry name" value="PGA_cap"/>
    <property type="match status" value="1"/>
</dbReference>
<protein>
    <submittedName>
        <fullName evidence="3">CapA family protein</fullName>
    </submittedName>
</protein>
<dbReference type="PANTHER" id="PTHR33393:SF11">
    <property type="entry name" value="POLYGLUTAMINE SYNTHESIS ACCESSORY PROTEIN RV0574C-RELATED"/>
    <property type="match status" value="1"/>
</dbReference>
<dbReference type="SUPFAM" id="SSF56300">
    <property type="entry name" value="Metallo-dependent phosphatases"/>
    <property type="match status" value="1"/>
</dbReference>
<dbReference type="InterPro" id="IPR019079">
    <property type="entry name" value="Capsule_synth_CapA"/>
</dbReference>
<dbReference type="SMART" id="SM00854">
    <property type="entry name" value="PGA_cap"/>
    <property type="match status" value="1"/>
</dbReference>
<dbReference type="RefSeq" id="WP_152778694.1">
    <property type="nucleotide sequence ID" value="NZ_VJZC01001071.1"/>
</dbReference>
<sequence>MGGGVVTLFLCGDVMLGRGVDQILAHPGDPALREDYVRDAREYVRLAEAANGPIPAPVDPSWPWGEALGVLREAAPDVRIVNLETSVTRRDAFAYGKSVHYRMHPENLPALAVARPDVCVLANNHVLDFGRPGLTETLDSLARAGLRVVGAGRDTDEAYTPAAVPVADGGRVLVFALGARCSGVPPDWAATADVPGVAYVPDLSAATADAVVRHVGRAKRPGDVAVVSVHWGSNWGYRVPREQLRFGRALVDGGVDIVHGHSSHHPRRVEVYRDRLILHGCGDFIDDYEGIAGYEEYRDDLRLVHLVSVAADTGRLTGLRMVPLRARRMRLEPAPDADRAWLRATLDRISDGVRIALAPDNTLALAHPPTGRFSPSGV</sequence>
<dbReference type="InterPro" id="IPR029052">
    <property type="entry name" value="Metallo-depent_PP-like"/>
</dbReference>
<reference evidence="3 4" key="1">
    <citation type="submission" date="2019-07" db="EMBL/GenBank/DDBJ databases">
        <title>New species of Amycolatopsis and Streptomyces.</title>
        <authorList>
            <person name="Duangmal K."/>
            <person name="Teo W.F.A."/>
            <person name="Lipun K."/>
        </authorList>
    </citation>
    <scope>NUCLEOTIDE SEQUENCE [LARGE SCALE GENOMIC DNA]</scope>
    <source>
        <strain evidence="3 4">NBRC 106415</strain>
    </source>
</reference>
<keyword evidence="4" id="KW-1185">Reference proteome</keyword>
<gene>
    <name evidence="3" type="ORF">FNH08_50175</name>
</gene>
<dbReference type="PANTHER" id="PTHR33393">
    <property type="entry name" value="POLYGLUTAMINE SYNTHESIS ACCESSORY PROTEIN RV0574C-RELATED"/>
    <property type="match status" value="1"/>
</dbReference>
<evidence type="ECO:0000313" key="3">
    <source>
        <dbReference type="EMBL" id="MPY65021.1"/>
    </source>
</evidence>
<dbReference type="OrthoDB" id="9810718at2"/>
<name>A0A5N8Y095_9ACTN</name>
<dbReference type="InterPro" id="IPR052169">
    <property type="entry name" value="CW_Biosynth-Accessory"/>
</dbReference>
<evidence type="ECO:0000259" key="2">
    <source>
        <dbReference type="SMART" id="SM00854"/>
    </source>
</evidence>
<accession>A0A5N8Y095</accession>
<evidence type="ECO:0000256" key="1">
    <source>
        <dbReference type="ARBA" id="ARBA00005662"/>
    </source>
</evidence>
<dbReference type="Proteomes" id="UP000400924">
    <property type="component" value="Unassembled WGS sequence"/>
</dbReference>
<feature type="domain" description="Capsule synthesis protein CapA" evidence="2">
    <location>
        <begin position="7"/>
        <end position="288"/>
    </location>
</feature>
<proteinExistence type="inferred from homology"/>
<evidence type="ECO:0000313" key="4">
    <source>
        <dbReference type="Proteomes" id="UP000400924"/>
    </source>
</evidence>
<organism evidence="3 4">
    <name type="scientific">Streptomyces spongiae</name>
    <dbReference type="NCBI Taxonomy" id="565072"/>
    <lineage>
        <taxon>Bacteria</taxon>
        <taxon>Bacillati</taxon>
        <taxon>Actinomycetota</taxon>
        <taxon>Actinomycetes</taxon>
        <taxon>Kitasatosporales</taxon>
        <taxon>Streptomycetaceae</taxon>
        <taxon>Streptomyces</taxon>
    </lineage>
</organism>
<dbReference type="CDD" id="cd07381">
    <property type="entry name" value="MPP_CapA"/>
    <property type="match status" value="1"/>
</dbReference>
<dbReference type="Gene3D" id="3.60.21.10">
    <property type="match status" value="1"/>
</dbReference>
<dbReference type="AlphaFoldDB" id="A0A5N8Y095"/>